<accession>A0A8J8B7R0</accession>
<keyword evidence="1" id="KW-0472">Membrane</keyword>
<name>A0A8J8B7R0_9RHOB</name>
<evidence type="ECO:0000313" key="3">
    <source>
        <dbReference type="Proteomes" id="UP000681356"/>
    </source>
</evidence>
<feature type="transmembrane region" description="Helical" evidence="1">
    <location>
        <begin position="40"/>
        <end position="62"/>
    </location>
</feature>
<evidence type="ECO:0000313" key="2">
    <source>
        <dbReference type="EMBL" id="MBS0123964.1"/>
    </source>
</evidence>
<protein>
    <submittedName>
        <fullName evidence="2">Uncharacterized protein</fullName>
    </submittedName>
</protein>
<feature type="transmembrane region" description="Helical" evidence="1">
    <location>
        <begin position="6"/>
        <end position="28"/>
    </location>
</feature>
<organism evidence="2 3">
    <name type="scientific">Thetidibacter halocola</name>
    <dbReference type="NCBI Taxonomy" id="2827239"/>
    <lineage>
        <taxon>Bacteria</taxon>
        <taxon>Pseudomonadati</taxon>
        <taxon>Pseudomonadota</taxon>
        <taxon>Alphaproteobacteria</taxon>
        <taxon>Rhodobacterales</taxon>
        <taxon>Roseobacteraceae</taxon>
        <taxon>Thetidibacter</taxon>
    </lineage>
</organism>
<dbReference type="AlphaFoldDB" id="A0A8J8B7R0"/>
<gene>
    <name evidence="2" type="ORF">KB874_07435</name>
</gene>
<reference evidence="2" key="1">
    <citation type="submission" date="2021-04" db="EMBL/GenBank/DDBJ databases">
        <authorList>
            <person name="Yoon J."/>
        </authorList>
    </citation>
    <scope>NUCLEOTIDE SEQUENCE</scope>
    <source>
        <strain evidence="2">KMU-90</strain>
    </source>
</reference>
<dbReference type="EMBL" id="JAGTUU010000003">
    <property type="protein sequence ID" value="MBS0123964.1"/>
    <property type="molecule type" value="Genomic_DNA"/>
</dbReference>
<dbReference type="Proteomes" id="UP000681356">
    <property type="component" value="Unassembled WGS sequence"/>
</dbReference>
<keyword evidence="3" id="KW-1185">Reference proteome</keyword>
<dbReference type="RefSeq" id="WP_212535940.1">
    <property type="nucleotide sequence ID" value="NZ_JAGTUU010000003.1"/>
</dbReference>
<sequence length="63" mass="6370">MIAQAINATAGIGIGVFLGCLIGFGIRARSGKREGLVMGSVWKTAVLAGMLAWSVAALGSMAF</sequence>
<keyword evidence="1" id="KW-1133">Transmembrane helix</keyword>
<keyword evidence="1" id="KW-0812">Transmembrane</keyword>
<comment type="caution">
    <text evidence="2">The sequence shown here is derived from an EMBL/GenBank/DDBJ whole genome shotgun (WGS) entry which is preliminary data.</text>
</comment>
<evidence type="ECO:0000256" key="1">
    <source>
        <dbReference type="SAM" id="Phobius"/>
    </source>
</evidence>
<proteinExistence type="predicted"/>